<feature type="chain" id="PRO_5040725431" evidence="2">
    <location>
        <begin position="18"/>
        <end position="209"/>
    </location>
</feature>
<keyword evidence="4" id="KW-1185">Reference proteome</keyword>
<feature type="signal peptide" evidence="2">
    <location>
        <begin position="1"/>
        <end position="17"/>
    </location>
</feature>
<dbReference type="EMBL" id="JALPRX010000006">
    <property type="protein sequence ID" value="MCK8783084.1"/>
    <property type="molecule type" value="Genomic_DNA"/>
</dbReference>
<proteinExistence type="predicted"/>
<evidence type="ECO:0000313" key="4">
    <source>
        <dbReference type="Proteomes" id="UP001139516"/>
    </source>
</evidence>
<evidence type="ECO:0000256" key="2">
    <source>
        <dbReference type="SAM" id="SignalP"/>
    </source>
</evidence>
<evidence type="ECO:0000256" key="1">
    <source>
        <dbReference type="SAM" id="MobiDB-lite"/>
    </source>
</evidence>
<feature type="region of interest" description="Disordered" evidence="1">
    <location>
        <begin position="22"/>
        <end position="57"/>
    </location>
</feature>
<protein>
    <submittedName>
        <fullName evidence="3">Uncharacterized protein</fullName>
    </submittedName>
</protein>
<dbReference type="AlphaFoldDB" id="A0A9X1Y368"/>
<evidence type="ECO:0000313" key="3">
    <source>
        <dbReference type="EMBL" id="MCK8783084.1"/>
    </source>
</evidence>
<accession>A0A9X1Y368</accession>
<sequence>MRAGAFLLLALPAMAMAAPAPSPLPHAPSPPSSVSGGRPATSGRVEPRPAARPGGSTELLRRINAVATQESVLDQSLLARALDIRFVPAPGGGLRGEGAWLAAWGATVSWAAEPGGGVGESLRALLRLRLGDRAACVTPEEVEAAFGRNWRPRWVPGTPLGMPRMVFRLRQRPPLAPGFPERVITLEVAFRQGLCVGEFALGENQRRDR</sequence>
<gene>
    <name evidence="3" type="ORF">M0638_01650</name>
</gene>
<feature type="compositionally biased region" description="Pro residues" evidence="1">
    <location>
        <begin position="22"/>
        <end position="31"/>
    </location>
</feature>
<organism evidence="3 4">
    <name type="scientific">Roseomonas acroporae</name>
    <dbReference type="NCBI Taxonomy" id="2937791"/>
    <lineage>
        <taxon>Bacteria</taxon>
        <taxon>Pseudomonadati</taxon>
        <taxon>Pseudomonadota</taxon>
        <taxon>Alphaproteobacteria</taxon>
        <taxon>Acetobacterales</taxon>
        <taxon>Roseomonadaceae</taxon>
        <taxon>Roseomonas</taxon>
    </lineage>
</organism>
<reference evidence="3" key="1">
    <citation type="submission" date="2022-04" db="EMBL/GenBank/DDBJ databases">
        <title>Roseomonas acroporae sp. nov., isolated from coral Acropora digitifera.</title>
        <authorList>
            <person name="Sun H."/>
        </authorList>
    </citation>
    <scope>NUCLEOTIDE SEQUENCE</scope>
    <source>
        <strain evidence="3">NAR14</strain>
    </source>
</reference>
<comment type="caution">
    <text evidence="3">The sequence shown here is derived from an EMBL/GenBank/DDBJ whole genome shotgun (WGS) entry which is preliminary data.</text>
</comment>
<dbReference type="Proteomes" id="UP001139516">
    <property type="component" value="Unassembled WGS sequence"/>
</dbReference>
<dbReference type="RefSeq" id="WP_248665205.1">
    <property type="nucleotide sequence ID" value="NZ_JALPRX010000006.1"/>
</dbReference>
<name>A0A9X1Y368_9PROT</name>
<keyword evidence="2" id="KW-0732">Signal</keyword>